<protein>
    <submittedName>
        <fullName evidence="1">Zn-ribbon-containing, possibly RNA-binding protein and truncated derivatives</fullName>
    </submittedName>
</protein>
<gene>
    <name evidence="1" type="ORF">SCALIN_C27_0071</name>
</gene>
<organism evidence="1 2">
    <name type="scientific">Candidatus Scalindua japonica</name>
    <dbReference type="NCBI Taxonomy" id="1284222"/>
    <lineage>
        <taxon>Bacteria</taxon>
        <taxon>Pseudomonadati</taxon>
        <taxon>Planctomycetota</taxon>
        <taxon>Candidatus Brocadiia</taxon>
        <taxon>Candidatus Brocadiales</taxon>
        <taxon>Candidatus Scalinduaceae</taxon>
        <taxon>Candidatus Scalindua</taxon>
    </lineage>
</organism>
<comment type="caution">
    <text evidence="1">The sequence shown here is derived from an EMBL/GenBank/DDBJ whole genome shotgun (WGS) entry which is preliminary data.</text>
</comment>
<dbReference type="EMBL" id="BAOS01000027">
    <property type="protein sequence ID" value="GAX61677.1"/>
    <property type="molecule type" value="Genomic_DNA"/>
</dbReference>
<evidence type="ECO:0000313" key="1">
    <source>
        <dbReference type="EMBL" id="GAX61677.1"/>
    </source>
</evidence>
<evidence type="ECO:0000313" key="2">
    <source>
        <dbReference type="Proteomes" id="UP000218542"/>
    </source>
</evidence>
<dbReference type="PANTHER" id="PTHR36456:SF1">
    <property type="entry name" value="UPF0232 PROTEIN SCO3875"/>
    <property type="match status" value="1"/>
</dbReference>
<dbReference type="PANTHER" id="PTHR36456">
    <property type="entry name" value="UPF0232 PROTEIN SCO3875"/>
    <property type="match status" value="1"/>
</dbReference>
<dbReference type="Proteomes" id="UP000218542">
    <property type="component" value="Unassembled WGS sequence"/>
</dbReference>
<dbReference type="InterPro" id="IPR007922">
    <property type="entry name" value="DciA-like"/>
</dbReference>
<dbReference type="RefSeq" id="WP_162532322.1">
    <property type="nucleotide sequence ID" value="NZ_BAOS01000027.1"/>
</dbReference>
<accession>A0A286U0L2</accession>
<name>A0A286U0L2_9BACT</name>
<dbReference type="Pfam" id="PF05258">
    <property type="entry name" value="DciA"/>
    <property type="match status" value="1"/>
</dbReference>
<dbReference type="AlphaFoldDB" id="A0A286U0L2"/>
<keyword evidence="2" id="KW-1185">Reference proteome</keyword>
<reference evidence="1 2" key="1">
    <citation type="journal article" date="2017" name="Environ. Microbiol. Rep.">
        <title>Genetic diversity of marine anaerobic ammonium-oxidizing bacteria as revealed by genomic and proteomic analyses of 'Candidatus Scalindua japonica'.</title>
        <authorList>
            <person name="Oshiki M."/>
            <person name="Mizuto K."/>
            <person name="Kimura Z."/>
            <person name="Kindaichi T."/>
            <person name="Satoh H."/>
            <person name="Okabe S."/>
        </authorList>
    </citation>
    <scope>NUCLEOTIDE SEQUENCE [LARGE SCALE GENOMIC DNA]</scope>
    <source>
        <strain evidence="2">husup-a2</strain>
    </source>
</reference>
<sequence length="105" mass="11993">MKQFRRNNTEAKKLGDILSNSVTLVKRAGKQNKNLREKWKIVAGELISGHTEVSVVKSGVLYVEVDSATWLHHLSSFKKEELLTSIQKEFKIGYISDIKFRVGNF</sequence>
<proteinExistence type="predicted"/>